<dbReference type="InterPro" id="IPR009057">
    <property type="entry name" value="Homeodomain-like_sf"/>
</dbReference>
<keyword evidence="1" id="KW-0805">Transcription regulation</keyword>
<accession>A0ABY5HM85</accession>
<dbReference type="InterPro" id="IPR002818">
    <property type="entry name" value="DJ-1/PfpI"/>
</dbReference>
<organism evidence="4 5">
    <name type="scientific">Marinobacterium rhizophilum</name>
    <dbReference type="NCBI Taxonomy" id="420402"/>
    <lineage>
        <taxon>Bacteria</taxon>
        <taxon>Pseudomonadati</taxon>
        <taxon>Pseudomonadota</taxon>
        <taxon>Gammaproteobacteria</taxon>
        <taxon>Oceanospirillales</taxon>
        <taxon>Oceanospirillaceae</taxon>
        <taxon>Marinobacterium</taxon>
    </lineage>
</organism>
<dbReference type="InterPro" id="IPR018060">
    <property type="entry name" value="HTH_AraC"/>
</dbReference>
<dbReference type="SMART" id="SM00342">
    <property type="entry name" value="HTH_ARAC"/>
    <property type="match status" value="1"/>
</dbReference>
<evidence type="ECO:0000313" key="4">
    <source>
        <dbReference type="EMBL" id="UTW12335.1"/>
    </source>
</evidence>
<dbReference type="InterPro" id="IPR029062">
    <property type="entry name" value="Class_I_gatase-like"/>
</dbReference>
<dbReference type="Pfam" id="PF01965">
    <property type="entry name" value="DJ-1_PfpI"/>
    <property type="match status" value="1"/>
</dbReference>
<evidence type="ECO:0000256" key="2">
    <source>
        <dbReference type="ARBA" id="ARBA00023163"/>
    </source>
</evidence>
<dbReference type="Gene3D" id="1.10.10.60">
    <property type="entry name" value="Homeodomain-like"/>
    <property type="match status" value="1"/>
</dbReference>
<dbReference type="SUPFAM" id="SSF46689">
    <property type="entry name" value="Homeodomain-like"/>
    <property type="match status" value="2"/>
</dbReference>
<keyword evidence="5" id="KW-1185">Reference proteome</keyword>
<dbReference type="PANTHER" id="PTHR43130:SF3">
    <property type="entry name" value="HTH-TYPE TRANSCRIPTIONAL REGULATOR RV1931C"/>
    <property type="match status" value="1"/>
</dbReference>
<dbReference type="InterPro" id="IPR052158">
    <property type="entry name" value="INH-QAR"/>
</dbReference>
<gene>
    <name evidence="4" type="ORF">KDW95_01230</name>
</gene>
<name>A0ABY5HM85_9GAMM</name>
<evidence type="ECO:0000256" key="1">
    <source>
        <dbReference type="ARBA" id="ARBA00023015"/>
    </source>
</evidence>
<proteinExistence type="predicted"/>
<sequence length="315" mass="35628">MKHYCFLLLPEFSNLCLFNSIEPLRAANSFINGPGYRWSLISIDGSPVTSSSSFEMRVDFSIDEMLSTEKPDALIVLASYNYQRHSSRDVIRKLRTLKSRIPVLGGLDAGSYPLAKAGLLNGYQATIHWAEIETFTEKFHEIKVSNNRYVIDRNRITSGGATTALDLMLTIIRADFGQETAIAVSELLIFDTERSGSTPQRERVPAMIENKMPRLAKAIKLMERNIESPLSVAEISSQTGISQRQLERDFKESLGTTATRYYSRLRVMLAQRLLTETSLNITEIALRAGYTSRTSFIRTYKNVFKKCPSDERSKK</sequence>
<dbReference type="PANTHER" id="PTHR43130">
    <property type="entry name" value="ARAC-FAMILY TRANSCRIPTIONAL REGULATOR"/>
    <property type="match status" value="1"/>
</dbReference>
<dbReference type="EMBL" id="CP073347">
    <property type="protein sequence ID" value="UTW12335.1"/>
    <property type="molecule type" value="Genomic_DNA"/>
</dbReference>
<reference evidence="4" key="1">
    <citation type="submission" date="2021-04" db="EMBL/GenBank/DDBJ databases">
        <title>Oceanospirillales bacteria with DddD are important DMSP degraders in coastal seawater.</title>
        <authorList>
            <person name="Liu J."/>
        </authorList>
    </citation>
    <scope>NUCLEOTIDE SEQUENCE</scope>
    <source>
        <strain evidence="4">D13-1</strain>
    </source>
</reference>
<dbReference type="RefSeq" id="WP_255854404.1">
    <property type="nucleotide sequence ID" value="NZ_CP073347.1"/>
</dbReference>
<keyword evidence="2" id="KW-0804">Transcription</keyword>
<dbReference type="SUPFAM" id="SSF52317">
    <property type="entry name" value="Class I glutamine amidotransferase-like"/>
    <property type="match status" value="1"/>
</dbReference>
<dbReference type="PROSITE" id="PS01124">
    <property type="entry name" value="HTH_ARAC_FAMILY_2"/>
    <property type="match status" value="1"/>
</dbReference>
<dbReference type="Pfam" id="PF12833">
    <property type="entry name" value="HTH_18"/>
    <property type="match status" value="1"/>
</dbReference>
<feature type="domain" description="HTH araC/xylS-type" evidence="3">
    <location>
        <begin position="216"/>
        <end position="314"/>
    </location>
</feature>
<evidence type="ECO:0000313" key="5">
    <source>
        <dbReference type="Proteomes" id="UP001058461"/>
    </source>
</evidence>
<dbReference type="Gene3D" id="3.40.50.880">
    <property type="match status" value="1"/>
</dbReference>
<protein>
    <submittedName>
        <fullName evidence="4">GlxA family transcriptional regulator</fullName>
    </submittedName>
</protein>
<evidence type="ECO:0000259" key="3">
    <source>
        <dbReference type="PROSITE" id="PS01124"/>
    </source>
</evidence>
<dbReference type="CDD" id="cd03136">
    <property type="entry name" value="GATase1_AraC_ArgR_like"/>
    <property type="match status" value="1"/>
</dbReference>
<dbReference type="Proteomes" id="UP001058461">
    <property type="component" value="Chromosome"/>
</dbReference>